<comment type="similarity">
    <text evidence="1">Belongs to the complex I 30 kDa subunit family.</text>
</comment>
<evidence type="ECO:0000259" key="2">
    <source>
        <dbReference type="Pfam" id="PF00329"/>
    </source>
</evidence>
<protein>
    <submittedName>
        <fullName evidence="3">Unannotated protein</fullName>
    </submittedName>
</protein>
<evidence type="ECO:0000313" key="5">
    <source>
        <dbReference type="EMBL" id="CAB5031251.1"/>
    </source>
</evidence>
<reference evidence="3" key="1">
    <citation type="submission" date="2020-05" db="EMBL/GenBank/DDBJ databases">
        <authorList>
            <person name="Chiriac C."/>
            <person name="Salcher M."/>
            <person name="Ghai R."/>
            <person name="Kavagutti S V."/>
        </authorList>
    </citation>
    <scope>NUCLEOTIDE SEQUENCE</scope>
</reference>
<dbReference type="InterPro" id="IPR001268">
    <property type="entry name" value="NADH_UbQ_OxRdtase_30kDa_su"/>
</dbReference>
<evidence type="ECO:0000256" key="1">
    <source>
        <dbReference type="ARBA" id="ARBA00007569"/>
    </source>
</evidence>
<dbReference type="AlphaFoldDB" id="A0A6J6S5T1"/>
<dbReference type="Gene3D" id="3.30.460.80">
    <property type="entry name" value="NADH:ubiquinone oxidoreductase, 30kDa subunit"/>
    <property type="match status" value="1"/>
</dbReference>
<dbReference type="PANTHER" id="PTHR10884">
    <property type="entry name" value="NADH DEHYDROGENASE UBIQUINONE IRON-SULFUR PROTEIN 3"/>
    <property type="match status" value="1"/>
</dbReference>
<dbReference type="EMBL" id="CAFBPQ010000059">
    <property type="protein sequence ID" value="CAB5031251.1"/>
    <property type="molecule type" value="Genomic_DNA"/>
</dbReference>
<dbReference type="EMBL" id="CAFBOF010000014">
    <property type="protein sequence ID" value="CAB4976272.1"/>
    <property type="molecule type" value="Genomic_DNA"/>
</dbReference>
<dbReference type="PANTHER" id="PTHR10884:SF14">
    <property type="entry name" value="NADH DEHYDROGENASE [UBIQUINONE] IRON-SULFUR PROTEIN 3, MITOCHONDRIAL"/>
    <property type="match status" value="1"/>
</dbReference>
<gene>
    <name evidence="3" type="ORF">UFOPK2683_01222</name>
    <name evidence="4" type="ORF">UFOPK3897_00828</name>
    <name evidence="5" type="ORF">UFOPK4121_01397</name>
</gene>
<organism evidence="3">
    <name type="scientific">freshwater metagenome</name>
    <dbReference type="NCBI Taxonomy" id="449393"/>
    <lineage>
        <taxon>unclassified sequences</taxon>
        <taxon>metagenomes</taxon>
        <taxon>ecological metagenomes</taxon>
    </lineage>
</organism>
<name>A0A6J6S5T1_9ZZZZ</name>
<sequence>MADNEITDAPAPAAPVIADEIAAAVVEKFPAAIFNDSHGQPVLYVERSDWHAIAEFLRNEQRFTQCMDVTAVDHLVDETRLVIAGVTPERFEVVANFLSHPRNRRLRIIAQVPETDTEIASLTDLYPGTNFPERETFDLFGITFLSHPDLTRILLPDEWVGYPLRKDDAIARIPVTFKGDPGPQ</sequence>
<evidence type="ECO:0000313" key="4">
    <source>
        <dbReference type="EMBL" id="CAB4976272.1"/>
    </source>
</evidence>
<evidence type="ECO:0000313" key="3">
    <source>
        <dbReference type="EMBL" id="CAB4729995.1"/>
    </source>
</evidence>
<dbReference type="Pfam" id="PF00329">
    <property type="entry name" value="Complex1_30kDa"/>
    <property type="match status" value="1"/>
</dbReference>
<proteinExistence type="inferred from homology"/>
<dbReference type="InterPro" id="IPR037232">
    <property type="entry name" value="NADH_quin_OxRdtase_su_C/D-like"/>
</dbReference>
<feature type="domain" description="NADH:ubiquinone oxidoreductase 30kDa subunit" evidence="2">
    <location>
        <begin position="43"/>
        <end position="168"/>
    </location>
</feature>
<dbReference type="SUPFAM" id="SSF143243">
    <property type="entry name" value="Nqo5-like"/>
    <property type="match status" value="1"/>
</dbReference>
<accession>A0A6J6S5T1</accession>
<dbReference type="GO" id="GO:0008137">
    <property type="term" value="F:NADH dehydrogenase (ubiquinone) activity"/>
    <property type="evidence" value="ECO:0007669"/>
    <property type="project" value="InterPro"/>
</dbReference>
<dbReference type="EMBL" id="CAEZYK010000080">
    <property type="protein sequence ID" value="CAB4729995.1"/>
    <property type="molecule type" value="Genomic_DNA"/>
</dbReference>